<evidence type="ECO:0000256" key="1">
    <source>
        <dbReference type="SAM" id="Phobius"/>
    </source>
</evidence>
<gene>
    <name evidence="2" type="ORF">SDC9_20291</name>
</gene>
<sequence>MKKVLLWIAAICVTLSAVYFQRVTGPTKPVNVTFNYNGAECSALLLRSTETTLTHKEASGDYKTTDKTSPLSVKISNIPQDVSLEMVYSLYPGDWQSDTLVAARLDDMFTFEVPALPAASKIKYSVLIADSETKTLIGEGDVILRFKAPVPAAVLIPHILFMFIAMLFSNFTGIAAYFKKIRIERYALAVIILLGVGGLILGPMVQKYAFDAYWTGWPFGEDLTDNKTLVAFIVWVVAWLLNRKKGSRKYMYIIAALVMLLVYSIPHSTAGSEYDHTKGEVVTGR</sequence>
<feature type="transmembrane region" description="Helical" evidence="1">
    <location>
        <begin position="249"/>
        <end position="266"/>
    </location>
</feature>
<dbReference type="EMBL" id="VSSQ01000080">
    <property type="protein sequence ID" value="MPL74479.1"/>
    <property type="molecule type" value="Genomic_DNA"/>
</dbReference>
<dbReference type="AlphaFoldDB" id="A0A644U6C2"/>
<accession>A0A644U6C2</accession>
<evidence type="ECO:0000313" key="2">
    <source>
        <dbReference type="EMBL" id="MPL74479.1"/>
    </source>
</evidence>
<feature type="transmembrane region" description="Helical" evidence="1">
    <location>
        <begin position="185"/>
        <end position="206"/>
    </location>
</feature>
<feature type="transmembrane region" description="Helical" evidence="1">
    <location>
        <begin position="226"/>
        <end position="242"/>
    </location>
</feature>
<keyword evidence="1" id="KW-1133">Transmembrane helix</keyword>
<comment type="caution">
    <text evidence="2">The sequence shown here is derived from an EMBL/GenBank/DDBJ whole genome shotgun (WGS) entry which is preliminary data.</text>
</comment>
<keyword evidence="1" id="KW-0472">Membrane</keyword>
<reference evidence="2" key="1">
    <citation type="submission" date="2019-08" db="EMBL/GenBank/DDBJ databases">
        <authorList>
            <person name="Kucharzyk K."/>
            <person name="Murdoch R.W."/>
            <person name="Higgins S."/>
            <person name="Loffler F."/>
        </authorList>
    </citation>
    <scope>NUCLEOTIDE SEQUENCE</scope>
</reference>
<proteinExistence type="predicted"/>
<keyword evidence="1" id="KW-0812">Transmembrane</keyword>
<name>A0A644U6C2_9ZZZZ</name>
<feature type="transmembrane region" description="Helical" evidence="1">
    <location>
        <begin position="155"/>
        <end position="178"/>
    </location>
</feature>
<protein>
    <submittedName>
        <fullName evidence="2">Uncharacterized protein</fullName>
    </submittedName>
</protein>
<organism evidence="2">
    <name type="scientific">bioreactor metagenome</name>
    <dbReference type="NCBI Taxonomy" id="1076179"/>
    <lineage>
        <taxon>unclassified sequences</taxon>
        <taxon>metagenomes</taxon>
        <taxon>ecological metagenomes</taxon>
    </lineage>
</organism>